<organism evidence="1">
    <name type="scientific">viral metagenome</name>
    <dbReference type="NCBI Taxonomy" id="1070528"/>
    <lineage>
        <taxon>unclassified sequences</taxon>
        <taxon>metagenomes</taxon>
        <taxon>organismal metagenomes</taxon>
    </lineage>
</organism>
<name>A0A6M3KE87_9ZZZZ</name>
<sequence>MCLFRGITYPKILANRLVWWLWRKFMCPHRKHLLDECLSDESWYLSCDACGLEIHIAEIDETYCKKT</sequence>
<proteinExistence type="predicted"/>
<dbReference type="AlphaFoldDB" id="A0A6M3KE87"/>
<protein>
    <submittedName>
        <fullName evidence="1">Uncharacterized protein</fullName>
    </submittedName>
</protein>
<reference evidence="1" key="1">
    <citation type="submission" date="2020-03" db="EMBL/GenBank/DDBJ databases">
        <title>The deep terrestrial virosphere.</title>
        <authorList>
            <person name="Holmfeldt K."/>
            <person name="Nilsson E."/>
            <person name="Simone D."/>
            <person name="Lopez-Fernandez M."/>
            <person name="Wu X."/>
            <person name="de Brujin I."/>
            <person name="Lundin D."/>
            <person name="Andersson A."/>
            <person name="Bertilsson S."/>
            <person name="Dopson M."/>
        </authorList>
    </citation>
    <scope>NUCLEOTIDE SEQUENCE</scope>
    <source>
        <strain evidence="1">MM415A00826</strain>
    </source>
</reference>
<dbReference type="EMBL" id="MT142397">
    <property type="protein sequence ID" value="QJA79865.1"/>
    <property type="molecule type" value="Genomic_DNA"/>
</dbReference>
<accession>A0A6M3KE87</accession>
<gene>
    <name evidence="1" type="ORF">MM415A00826_0016</name>
</gene>
<evidence type="ECO:0000313" key="1">
    <source>
        <dbReference type="EMBL" id="QJA79865.1"/>
    </source>
</evidence>